<dbReference type="EMBL" id="CP021121">
    <property type="protein sequence ID" value="ARQ69591.1"/>
    <property type="molecule type" value="Genomic_DNA"/>
</dbReference>
<evidence type="ECO:0000313" key="3">
    <source>
        <dbReference type="Proteomes" id="UP000194218"/>
    </source>
</evidence>
<keyword evidence="3" id="KW-1185">Reference proteome</keyword>
<name>A0A1W7CXL7_9ACTN</name>
<feature type="region of interest" description="Disordered" evidence="1">
    <location>
        <begin position="171"/>
        <end position="204"/>
    </location>
</feature>
<dbReference type="Proteomes" id="UP000194218">
    <property type="component" value="Chromosome"/>
</dbReference>
<dbReference type="Pfam" id="PF10722">
    <property type="entry name" value="YbjN"/>
    <property type="match status" value="1"/>
</dbReference>
<dbReference type="OrthoDB" id="3256964at2"/>
<sequence length="204" mass="22391">MSVDPSAIPNFGGQSGKQGQPQQANKPAGPIMPNPELVKQLLDRMKLKHTVDKSGDVLAPWKHYRVYFMFRGEERQRILTVRTFYDRAYTVDDKPRLLQAADEWNHSTLWPKVYTHTSDDGTVRLVGDFQLLLGAGVGFDHFVASVVSWVRAAGEFDKWLVDRFGLAKDDEEAPEEAAGDAAGDAEAGGGADGAREGREDGTGS</sequence>
<evidence type="ECO:0000313" key="2">
    <source>
        <dbReference type="EMBL" id="ARQ69591.1"/>
    </source>
</evidence>
<dbReference type="AlphaFoldDB" id="A0A1W7CXL7"/>
<protein>
    <recommendedName>
        <fullName evidence="4">Sensory transduction regulator</fullName>
    </recommendedName>
</protein>
<dbReference type="KEGG" id="smao:CAG99_12580"/>
<feature type="compositionally biased region" description="Basic and acidic residues" evidence="1">
    <location>
        <begin position="193"/>
        <end position="204"/>
    </location>
</feature>
<dbReference type="InterPro" id="IPR019660">
    <property type="entry name" value="Put_sensory_transdc_reg_YbjN"/>
</dbReference>
<proteinExistence type="predicted"/>
<accession>A0A1W7CXL7</accession>
<organism evidence="2 3">
    <name type="scientific">Streptomyces marincola</name>
    <dbReference type="NCBI Taxonomy" id="2878388"/>
    <lineage>
        <taxon>Bacteria</taxon>
        <taxon>Bacillati</taxon>
        <taxon>Actinomycetota</taxon>
        <taxon>Actinomycetes</taxon>
        <taxon>Kitasatosporales</taxon>
        <taxon>Streptomycetaceae</taxon>
        <taxon>Streptomyces</taxon>
    </lineage>
</organism>
<evidence type="ECO:0000256" key="1">
    <source>
        <dbReference type="SAM" id="MobiDB-lite"/>
    </source>
</evidence>
<dbReference type="RefSeq" id="WP_086159421.1">
    <property type="nucleotide sequence ID" value="NZ_CP021121.1"/>
</dbReference>
<evidence type="ECO:0008006" key="4">
    <source>
        <dbReference type="Google" id="ProtNLM"/>
    </source>
</evidence>
<reference evidence="2 3" key="1">
    <citation type="submission" date="2017-05" db="EMBL/GenBank/DDBJ databases">
        <title>Complete genome sequence of Streptomyces sp. SCSIO 03032 revealed the diverse biosynthetic pathways for its bioactive secondary metabolites.</title>
        <authorList>
            <person name="Ma L."/>
            <person name="Zhu Y."/>
            <person name="Zhang W."/>
            <person name="Zhang G."/>
            <person name="Tian X."/>
            <person name="Zhang S."/>
            <person name="Zhang C."/>
        </authorList>
    </citation>
    <scope>NUCLEOTIDE SEQUENCE [LARGE SCALE GENOMIC DNA]</scope>
    <source>
        <strain evidence="2 3">SCSIO 03032</strain>
    </source>
</reference>
<feature type="region of interest" description="Disordered" evidence="1">
    <location>
        <begin position="1"/>
        <end position="34"/>
    </location>
</feature>
<gene>
    <name evidence="2" type="ORF">CAG99_12580</name>
</gene>